<protein>
    <recommendedName>
        <fullName evidence="4">Secreted protein</fullName>
    </recommendedName>
</protein>
<feature type="chain" id="PRO_5031078416" description="Secreted protein" evidence="1">
    <location>
        <begin position="25"/>
        <end position="192"/>
    </location>
</feature>
<accession>A0A7W7V6T6</accession>
<dbReference type="Proteomes" id="UP000519004">
    <property type="component" value="Unassembled WGS sequence"/>
</dbReference>
<organism evidence="2 3">
    <name type="scientific">Rehaibacterium terrae</name>
    <dbReference type="NCBI Taxonomy" id="1341696"/>
    <lineage>
        <taxon>Bacteria</taxon>
        <taxon>Pseudomonadati</taxon>
        <taxon>Pseudomonadota</taxon>
        <taxon>Gammaproteobacteria</taxon>
        <taxon>Lysobacterales</taxon>
        <taxon>Lysobacteraceae</taxon>
        <taxon>Rehaibacterium</taxon>
    </lineage>
</organism>
<dbReference type="AlphaFoldDB" id="A0A7W7V6T6"/>
<keyword evidence="1" id="KW-0732">Signal</keyword>
<comment type="caution">
    <text evidence="2">The sequence shown here is derived from an EMBL/GenBank/DDBJ whole genome shotgun (WGS) entry which is preliminary data.</text>
</comment>
<keyword evidence="3" id="KW-1185">Reference proteome</keyword>
<dbReference type="EMBL" id="JACHHX010000001">
    <property type="protein sequence ID" value="MBB5014203.1"/>
    <property type="molecule type" value="Genomic_DNA"/>
</dbReference>
<proteinExistence type="predicted"/>
<dbReference type="RefSeq" id="WP_183946799.1">
    <property type="nucleotide sequence ID" value="NZ_JACHHX010000001.1"/>
</dbReference>
<evidence type="ECO:0000256" key="1">
    <source>
        <dbReference type="SAM" id="SignalP"/>
    </source>
</evidence>
<feature type="signal peptide" evidence="1">
    <location>
        <begin position="1"/>
        <end position="24"/>
    </location>
</feature>
<sequence>MRKGLLAGLCLVLAGASFAGFSFANSGKGPPAKAAGAPVVLDAAGKAQGPWLPYVRINEFEYSSGVLLVTPYGGVPVPLVLGGDGLMRPAAVPDDGLVYFAAADCSGTPYPAMGYPMHGSGFSYRIEAGGDAIWLVLRDDTPLPLVPGSVLQPVPGDAPVCLTPEVPGEPVDVYPEIDRIRLDRRGPYRLQY</sequence>
<evidence type="ECO:0000313" key="3">
    <source>
        <dbReference type="Proteomes" id="UP000519004"/>
    </source>
</evidence>
<reference evidence="2 3" key="1">
    <citation type="submission" date="2020-08" db="EMBL/GenBank/DDBJ databases">
        <title>Genomic Encyclopedia of Type Strains, Phase IV (KMG-IV): sequencing the most valuable type-strain genomes for metagenomic binning, comparative biology and taxonomic classification.</title>
        <authorList>
            <person name="Goeker M."/>
        </authorList>
    </citation>
    <scope>NUCLEOTIDE SEQUENCE [LARGE SCALE GENOMIC DNA]</scope>
    <source>
        <strain evidence="2 3">DSM 25897</strain>
    </source>
</reference>
<evidence type="ECO:0008006" key="4">
    <source>
        <dbReference type="Google" id="ProtNLM"/>
    </source>
</evidence>
<evidence type="ECO:0000313" key="2">
    <source>
        <dbReference type="EMBL" id="MBB5014203.1"/>
    </source>
</evidence>
<gene>
    <name evidence="2" type="ORF">HNQ58_000074</name>
</gene>
<name>A0A7W7V6T6_9GAMM</name>